<name>A0A5K8A6P3_9BACT</name>
<proteinExistence type="predicted"/>
<evidence type="ECO:0000313" key="1">
    <source>
        <dbReference type="EMBL" id="BBO88141.1"/>
    </source>
</evidence>
<accession>A0A5K8A6P3</accession>
<evidence type="ECO:0000313" key="2">
    <source>
        <dbReference type="Proteomes" id="UP000422108"/>
    </source>
</evidence>
<reference evidence="1 2" key="1">
    <citation type="submission" date="2019-11" db="EMBL/GenBank/DDBJ databases">
        <title>Comparative genomics of hydrocarbon-degrading Desulfosarcina strains.</title>
        <authorList>
            <person name="Watanabe M."/>
            <person name="Kojima H."/>
            <person name="Fukui M."/>
        </authorList>
    </citation>
    <scope>NUCLEOTIDE SEQUENCE [LARGE SCALE GENOMIC DNA]</scope>
    <source>
        <strain evidence="2">oXyS1</strain>
    </source>
</reference>
<gene>
    <name evidence="1" type="ORF">DSCOOX_13210</name>
</gene>
<keyword evidence="2" id="KW-1185">Reference proteome</keyword>
<protein>
    <submittedName>
        <fullName evidence="1">Uncharacterized protein</fullName>
    </submittedName>
</protein>
<dbReference type="AlphaFoldDB" id="A0A5K8A6P3"/>
<dbReference type="Proteomes" id="UP000422108">
    <property type="component" value="Chromosome"/>
</dbReference>
<dbReference type="EMBL" id="AP021879">
    <property type="protein sequence ID" value="BBO88141.1"/>
    <property type="molecule type" value="Genomic_DNA"/>
</dbReference>
<sequence length="81" mass="9119">MTPEPVAVALDVYHPAMVKQPVEDGCGDDLSHVCVMMASKPKKKEAAMTDFTITEDFPRSEIEFDARFSDPDACYQYLFQL</sequence>
<organism evidence="1 2">
    <name type="scientific">Desulfosarcina ovata subsp. ovata</name>
    <dbReference type="NCBI Taxonomy" id="2752305"/>
    <lineage>
        <taxon>Bacteria</taxon>
        <taxon>Pseudomonadati</taxon>
        <taxon>Thermodesulfobacteriota</taxon>
        <taxon>Desulfobacteria</taxon>
        <taxon>Desulfobacterales</taxon>
        <taxon>Desulfosarcinaceae</taxon>
        <taxon>Desulfosarcina</taxon>
    </lineage>
</organism>